<accession>A0A1C3HHM9</accession>
<name>A0A1C3HHM9_SERMA</name>
<sequence>MNSVLNERLVAIGNAVRHAPHGQKESIYRTACEELQISRATLLRKLNETTWRERRKQRSDAGSTSLSREEALVISGTLMESRRNNNKQLYSLGRAVKALRANGMIQAGRVDAQTGEFYPLSDDAIRRALYAFRLHPDQLLKPTPALELASLHPNHVWELDASICVLYYLKNPNKHGRQARDTGLRIMERDTFYKNKPKNLERIVNDRVWSFEIADHTTHWIYAEYRFGGESAQNFLEVMIGAMQDRRSENNGDVLCGVPEILFTDPGSALGAAPLLNMCHALGIKCIQHKARNARATGAVEKARDILERDFEAGLKFVRVDDIDTLNDLVRQWRIAFNGKAIHSRYGTNRTAKWLEIVTTGKLVLPPPVDVCRELAISAPETRTVTSKLRIKFRSQEFSVSTVPGANVGDELLVARNPWHENEARVIVTGEDGFETYYPVMAIEKDQWGYAVDAPVIGERYQTLPQSDAEINRQEVEQAVYGTQTKDETEQARKARELPFGGRFNPYIEQENPALPAYLPHRGRASDVRTPLPEERRNPLEVVRILRESFKAQGKTWRGEYYTQLSQRYPDGVPVSEIDAITAEYLALAGDIVVRLAQGQS</sequence>
<dbReference type="InterPro" id="IPR036397">
    <property type="entry name" value="RNaseH_sf"/>
</dbReference>
<evidence type="ECO:0000259" key="1">
    <source>
        <dbReference type="PROSITE" id="PS50994"/>
    </source>
</evidence>
<gene>
    <name evidence="2" type="ORF">PWN146_03237</name>
</gene>
<dbReference type="EMBL" id="LT575490">
    <property type="protein sequence ID" value="SAY44527.1"/>
    <property type="molecule type" value="Genomic_DNA"/>
</dbReference>
<dbReference type="GO" id="GO:0003676">
    <property type="term" value="F:nucleic acid binding"/>
    <property type="evidence" value="ECO:0007669"/>
    <property type="project" value="InterPro"/>
</dbReference>
<proteinExistence type="predicted"/>
<evidence type="ECO:0000313" key="2">
    <source>
        <dbReference type="EMBL" id="SAY44527.1"/>
    </source>
</evidence>
<dbReference type="SUPFAM" id="SSF53098">
    <property type="entry name" value="Ribonuclease H-like"/>
    <property type="match status" value="1"/>
</dbReference>
<dbReference type="PANTHER" id="PTHR35004">
    <property type="entry name" value="TRANSPOSASE RV3428C-RELATED"/>
    <property type="match status" value="1"/>
</dbReference>
<dbReference type="Gene3D" id="3.30.420.10">
    <property type="entry name" value="Ribonuclease H-like superfamily/Ribonuclease H"/>
    <property type="match status" value="1"/>
</dbReference>
<dbReference type="PANTHER" id="PTHR35004:SF7">
    <property type="entry name" value="INTEGRASE PROTEIN"/>
    <property type="match status" value="1"/>
</dbReference>
<reference evidence="2" key="1">
    <citation type="submission" date="2016-05" db="EMBL/GenBank/DDBJ databases">
        <authorList>
            <person name="Cock P.J.A."/>
            <person name="Cock P.J.A."/>
        </authorList>
    </citation>
    <scope>NUCLEOTIDE SEQUENCE</scope>
    <source>
        <strain evidence="2">PWN146_assembly</strain>
    </source>
</reference>
<dbReference type="GO" id="GO:0015074">
    <property type="term" value="P:DNA integration"/>
    <property type="evidence" value="ECO:0007669"/>
    <property type="project" value="InterPro"/>
</dbReference>
<dbReference type="InterPro" id="IPR012337">
    <property type="entry name" value="RNaseH-like_sf"/>
</dbReference>
<protein>
    <recommendedName>
        <fullName evidence="1">Integrase catalytic domain-containing protein</fullName>
    </recommendedName>
</protein>
<organism evidence="2">
    <name type="scientific">Serratia marcescens</name>
    <dbReference type="NCBI Taxonomy" id="615"/>
    <lineage>
        <taxon>Bacteria</taxon>
        <taxon>Pseudomonadati</taxon>
        <taxon>Pseudomonadota</taxon>
        <taxon>Gammaproteobacteria</taxon>
        <taxon>Enterobacterales</taxon>
        <taxon>Yersiniaceae</taxon>
        <taxon>Serratia</taxon>
    </lineage>
</organism>
<feature type="domain" description="Integrase catalytic" evidence="1">
    <location>
        <begin position="149"/>
        <end position="358"/>
    </location>
</feature>
<dbReference type="PROSITE" id="PS50994">
    <property type="entry name" value="INTEGRASE"/>
    <property type="match status" value="1"/>
</dbReference>
<dbReference type="InterPro" id="IPR001584">
    <property type="entry name" value="Integrase_cat-core"/>
</dbReference>
<dbReference type="AlphaFoldDB" id="A0A1C3HHM9"/>